<sequence>MQTTATTTPCQVRSHARTLAAPHALAVRLGELSGNTHMAATGRRHLQRLADRFGYTAAQLLLAANRDADRAWPER</sequence>
<reference evidence="1 2" key="1">
    <citation type="submission" date="2020-03" db="EMBL/GenBank/DDBJ databases">
        <title>Whole genome shotgun sequence of Phytohabitans houttuyneae NBRC 108639.</title>
        <authorList>
            <person name="Komaki H."/>
            <person name="Tamura T."/>
        </authorList>
    </citation>
    <scope>NUCLEOTIDE SEQUENCE [LARGE SCALE GENOMIC DNA]</scope>
    <source>
        <strain evidence="1 2">NBRC 108639</strain>
    </source>
</reference>
<comment type="caution">
    <text evidence="1">The sequence shown here is derived from an EMBL/GenBank/DDBJ whole genome shotgun (WGS) entry which is preliminary data.</text>
</comment>
<evidence type="ECO:0000313" key="2">
    <source>
        <dbReference type="Proteomes" id="UP000482800"/>
    </source>
</evidence>
<reference evidence="1 2" key="2">
    <citation type="submission" date="2020-03" db="EMBL/GenBank/DDBJ databases">
        <authorList>
            <person name="Ichikawa N."/>
            <person name="Kimura A."/>
            <person name="Kitahashi Y."/>
            <person name="Uohara A."/>
        </authorList>
    </citation>
    <scope>NUCLEOTIDE SEQUENCE [LARGE SCALE GENOMIC DNA]</scope>
    <source>
        <strain evidence="1 2">NBRC 108639</strain>
    </source>
</reference>
<accession>A0A6V8KAM9</accession>
<protein>
    <submittedName>
        <fullName evidence="1">Uncharacterized protein</fullName>
    </submittedName>
</protein>
<dbReference type="RefSeq" id="WP_173056974.1">
    <property type="nucleotide sequence ID" value="NZ_BAABGO010000001.1"/>
</dbReference>
<dbReference type="EMBL" id="BLPF01000001">
    <property type="protein sequence ID" value="GFJ79438.1"/>
    <property type="molecule type" value="Genomic_DNA"/>
</dbReference>
<evidence type="ECO:0000313" key="1">
    <source>
        <dbReference type="EMBL" id="GFJ79438.1"/>
    </source>
</evidence>
<dbReference type="Proteomes" id="UP000482800">
    <property type="component" value="Unassembled WGS sequence"/>
</dbReference>
<dbReference type="AlphaFoldDB" id="A0A6V8KAM9"/>
<keyword evidence="2" id="KW-1185">Reference proteome</keyword>
<name>A0A6V8KAM9_9ACTN</name>
<organism evidence="1 2">
    <name type="scientific">Phytohabitans houttuyneae</name>
    <dbReference type="NCBI Taxonomy" id="1076126"/>
    <lineage>
        <taxon>Bacteria</taxon>
        <taxon>Bacillati</taxon>
        <taxon>Actinomycetota</taxon>
        <taxon>Actinomycetes</taxon>
        <taxon>Micromonosporales</taxon>
        <taxon>Micromonosporaceae</taxon>
    </lineage>
</organism>
<gene>
    <name evidence="1" type="ORF">Phou_036180</name>
</gene>
<proteinExistence type="predicted"/>